<organism evidence="2 3">
    <name type="scientific">Rubripirellula lacrimiformis</name>
    <dbReference type="NCBI Taxonomy" id="1930273"/>
    <lineage>
        <taxon>Bacteria</taxon>
        <taxon>Pseudomonadati</taxon>
        <taxon>Planctomycetota</taxon>
        <taxon>Planctomycetia</taxon>
        <taxon>Pirellulales</taxon>
        <taxon>Pirellulaceae</taxon>
        <taxon>Rubripirellula</taxon>
    </lineage>
</organism>
<feature type="compositionally biased region" description="Polar residues" evidence="1">
    <location>
        <begin position="80"/>
        <end position="91"/>
    </location>
</feature>
<feature type="region of interest" description="Disordered" evidence="1">
    <location>
        <begin position="39"/>
        <end position="63"/>
    </location>
</feature>
<gene>
    <name evidence="2" type="ORF">K227x_44160</name>
</gene>
<dbReference type="OrthoDB" id="292155at2"/>
<protein>
    <submittedName>
        <fullName evidence="2">Uncharacterized protein</fullName>
    </submittedName>
</protein>
<dbReference type="RefSeq" id="WP_145172404.1">
    <property type="nucleotide sequence ID" value="NZ_CP036525.1"/>
</dbReference>
<evidence type="ECO:0000313" key="3">
    <source>
        <dbReference type="Proteomes" id="UP000318538"/>
    </source>
</evidence>
<name>A0A517NFU3_9BACT</name>
<evidence type="ECO:0000256" key="1">
    <source>
        <dbReference type="SAM" id="MobiDB-lite"/>
    </source>
</evidence>
<reference evidence="2 3" key="1">
    <citation type="submission" date="2019-02" db="EMBL/GenBank/DDBJ databases">
        <title>Deep-cultivation of Planctomycetes and their phenomic and genomic characterization uncovers novel biology.</title>
        <authorList>
            <person name="Wiegand S."/>
            <person name="Jogler M."/>
            <person name="Boedeker C."/>
            <person name="Pinto D."/>
            <person name="Vollmers J."/>
            <person name="Rivas-Marin E."/>
            <person name="Kohn T."/>
            <person name="Peeters S.H."/>
            <person name="Heuer A."/>
            <person name="Rast P."/>
            <person name="Oberbeckmann S."/>
            <person name="Bunk B."/>
            <person name="Jeske O."/>
            <person name="Meyerdierks A."/>
            <person name="Storesund J.E."/>
            <person name="Kallscheuer N."/>
            <person name="Luecker S."/>
            <person name="Lage O.M."/>
            <person name="Pohl T."/>
            <person name="Merkel B.J."/>
            <person name="Hornburger P."/>
            <person name="Mueller R.-W."/>
            <person name="Bruemmer F."/>
            <person name="Labrenz M."/>
            <person name="Spormann A.M."/>
            <person name="Op den Camp H."/>
            <person name="Overmann J."/>
            <person name="Amann R."/>
            <person name="Jetten M.S.M."/>
            <person name="Mascher T."/>
            <person name="Medema M.H."/>
            <person name="Devos D.P."/>
            <person name="Kaster A.-K."/>
            <person name="Ovreas L."/>
            <person name="Rohde M."/>
            <person name="Galperin M.Y."/>
            <person name="Jogler C."/>
        </authorList>
    </citation>
    <scope>NUCLEOTIDE SEQUENCE [LARGE SCALE GENOMIC DNA]</scope>
    <source>
        <strain evidence="2 3">K22_7</strain>
    </source>
</reference>
<accession>A0A517NFU3</accession>
<dbReference type="KEGG" id="rlc:K227x_44160"/>
<evidence type="ECO:0000313" key="2">
    <source>
        <dbReference type="EMBL" id="QDT06009.1"/>
    </source>
</evidence>
<feature type="region of interest" description="Disordered" evidence="1">
    <location>
        <begin position="194"/>
        <end position="259"/>
    </location>
</feature>
<sequence length="321" mass="34750">MNLTNIRSRFCCNRGLWMRANVWCLAVIVVTCVTQRPAPAQTTSWSSQQSDNESSRNRAAEIESKRVVWPAPVRIADPIGSTSGATQTTRLTSDREVDSRAVAGDSQAAPAAVRRVKFVRDPFFDDPTVDDSIGESILSADHADVSLPPMDDARASHPTIQTSSATIYDSGPGDNVNVLRPPALPHYVIAAPKPIQNSSGSKSPHFAHDHSGVATGYPPSGQPAAVPSEGGNDSRSGHHGLGHHGLGHHGGGNPQGLTVPPITLAQRVKQQVRTPPATIPNARRREVWKTPYSYGYFGASGSRSWSNHHGYRDRYSEWRYQ</sequence>
<feature type="compositionally biased region" description="Basic and acidic residues" evidence="1">
    <location>
        <begin position="53"/>
        <end position="63"/>
    </location>
</feature>
<keyword evidence="3" id="KW-1185">Reference proteome</keyword>
<proteinExistence type="predicted"/>
<dbReference type="EMBL" id="CP036525">
    <property type="protein sequence ID" value="QDT06009.1"/>
    <property type="molecule type" value="Genomic_DNA"/>
</dbReference>
<dbReference type="Proteomes" id="UP000318538">
    <property type="component" value="Chromosome"/>
</dbReference>
<feature type="compositionally biased region" description="Basic residues" evidence="1">
    <location>
        <begin position="237"/>
        <end position="247"/>
    </location>
</feature>
<feature type="region of interest" description="Disordered" evidence="1">
    <location>
        <begin position="78"/>
        <end position="104"/>
    </location>
</feature>
<dbReference type="AlphaFoldDB" id="A0A517NFU3"/>